<dbReference type="EMBL" id="KZ992517">
    <property type="protein sequence ID" value="RKP09386.1"/>
    <property type="molecule type" value="Genomic_DNA"/>
</dbReference>
<feature type="compositionally biased region" description="Basic and acidic residues" evidence="1">
    <location>
        <begin position="429"/>
        <end position="438"/>
    </location>
</feature>
<accession>A0A4P9XTB9</accession>
<dbReference type="Proteomes" id="UP000271241">
    <property type="component" value="Unassembled WGS sequence"/>
</dbReference>
<name>A0A4P9XTB9_9FUNG</name>
<keyword evidence="2" id="KW-0812">Transmembrane</keyword>
<keyword evidence="4" id="KW-1185">Reference proteome</keyword>
<feature type="transmembrane region" description="Helical" evidence="2">
    <location>
        <begin position="221"/>
        <end position="241"/>
    </location>
</feature>
<keyword evidence="2" id="KW-1133">Transmembrane helix</keyword>
<evidence type="ECO:0000313" key="3">
    <source>
        <dbReference type="EMBL" id="RKP09386.1"/>
    </source>
</evidence>
<proteinExistence type="predicted"/>
<organism evidence="3 4">
    <name type="scientific">Thamnocephalis sphaerospora</name>
    <dbReference type="NCBI Taxonomy" id="78915"/>
    <lineage>
        <taxon>Eukaryota</taxon>
        <taxon>Fungi</taxon>
        <taxon>Fungi incertae sedis</taxon>
        <taxon>Zoopagomycota</taxon>
        <taxon>Zoopagomycotina</taxon>
        <taxon>Zoopagomycetes</taxon>
        <taxon>Zoopagales</taxon>
        <taxon>Sigmoideomycetaceae</taxon>
        <taxon>Thamnocephalis</taxon>
    </lineage>
</organism>
<dbReference type="OrthoDB" id="5542996at2759"/>
<feature type="transmembrane region" description="Helical" evidence="2">
    <location>
        <begin position="155"/>
        <end position="179"/>
    </location>
</feature>
<evidence type="ECO:0000256" key="1">
    <source>
        <dbReference type="SAM" id="MobiDB-lite"/>
    </source>
</evidence>
<reference evidence="4" key="1">
    <citation type="journal article" date="2018" name="Nat. Microbiol.">
        <title>Leveraging single-cell genomics to expand the fungal tree of life.</title>
        <authorList>
            <person name="Ahrendt S.R."/>
            <person name="Quandt C.A."/>
            <person name="Ciobanu D."/>
            <person name="Clum A."/>
            <person name="Salamov A."/>
            <person name="Andreopoulos B."/>
            <person name="Cheng J.F."/>
            <person name="Woyke T."/>
            <person name="Pelin A."/>
            <person name="Henrissat B."/>
            <person name="Reynolds N.K."/>
            <person name="Benny G.L."/>
            <person name="Smith M.E."/>
            <person name="James T.Y."/>
            <person name="Grigoriev I.V."/>
        </authorList>
    </citation>
    <scope>NUCLEOTIDE SEQUENCE [LARGE SCALE GENOMIC DNA]</scope>
    <source>
        <strain evidence="4">RSA 1356</strain>
    </source>
</reference>
<feature type="transmembrane region" description="Helical" evidence="2">
    <location>
        <begin position="364"/>
        <end position="389"/>
    </location>
</feature>
<feature type="transmembrane region" description="Helical" evidence="2">
    <location>
        <begin position="253"/>
        <end position="275"/>
    </location>
</feature>
<dbReference type="AlphaFoldDB" id="A0A4P9XTB9"/>
<feature type="transmembrane region" description="Helical" evidence="2">
    <location>
        <begin position="295"/>
        <end position="312"/>
    </location>
</feature>
<sequence>MPPFHPDHDCQFDPPTSNPVLANAMAESTLRTILAVPWERAYRAGCNNYGELATALSAISDALRMAGFPAPFTMLLMVRPYYSGPVGGPLTDQYPSHNINVRDNVPDMDVAIMDVNDYLTFARTRGNDTSPQYVRVVQEPGPWNDTFLSNGYQSLVWSLFVINAVIIAYGAYTLAYTLVTQTFAMDIRNAVFILGILSVASNSVAIPLRNASYLRMTMEQISSLLSSVAFYMLLYLWSSLLSQIKHDRTMLPFRCFLGFGALVAVWTLCIGLSWLNTWNSAPIAPLIKMTRYVTPITQTTVAALFCIVGYRFRMRRNQCRMSRETQHALTKLAWLSVMGFATFLLQAVANVMVSHYALLTNVTAVAIMYVFITLSFTIRGMAIVMVLGVRVPKHLGGSGGTSGIISSTGDARTSLARGAESMRTGSDTADSKAHLVRS</sequence>
<feature type="region of interest" description="Disordered" evidence="1">
    <location>
        <begin position="416"/>
        <end position="438"/>
    </location>
</feature>
<gene>
    <name evidence="3" type="ORF">THASP1DRAFT_28812</name>
</gene>
<evidence type="ECO:0000313" key="4">
    <source>
        <dbReference type="Proteomes" id="UP000271241"/>
    </source>
</evidence>
<feature type="transmembrane region" description="Helical" evidence="2">
    <location>
        <begin position="332"/>
        <end position="358"/>
    </location>
</feature>
<keyword evidence="2" id="KW-0472">Membrane</keyword>
<evidence type="ECO:0000256" key="2">
    <source>
        <dbReference type="SAM" id="Phobius"/>
    </source>
</evidence>
<protein>
    <submittedName>
        <fullName evidence="3">Uncharacterized protein</fullName>
    </submittedName>
</protein>
<feature type="transmembrane region" description="Helical" evidence="2">
    <location>
        <begin position="191"/>
        <end position="209"/>
    </location>
</feature>